<dbReference type="InterPro" id="IPR051135">
    <property type="entry name" value="Gal/GlcNAc/GalNAc_ST"/>
</dbReference>
<dbReference type="GO" id="GO:0006790">
    <property type="term" value="P:sulfur compound metabolic process"/>
    <property type="evidence" value="ECO:0007669"/>
    <property type="project" value="TreeGrafter"/>
</dbReference>
<dbReference type="STRING" id="283909.R7U1A3"/>
<dbReference type="EMBL" id="KB306314">
    <property type="protein sequence ID" value="ELT99993.1"/>
    <property type="molecule type" value="Genomic_DNA"/>
</dbReference>
<evidence type="ECO:0000313" key="4">
    <source>
        <dbReference type="Proteomes" id="UP000014760"/>
    </source>
</evidence>
<keyword evidence="4" id="KW-1185">Reference proteome</keyword>
<dbReference type="InterPro" id="IPR027417">
    <property type="entry name" value="P-loop_NTPase"/>
</dbReference>
<dbReference type="OrthoDB" id="5987729at2759"/>
<dbReference type="PANTHER" id="PTHR10704:SF44">
    <property type="entry name" value="LD35051P-RELATED"/>
    <property type="match status" value="1"/>
</dbReference>
<dbReference type="GO" id="GO:0001517">
    <property type="term" value="F:N-acetylglucosamine 6-O-sulfotransferase activity"/>
    <property type="evidence" value="ECO:0007669"/>
    <property type="project" value="TreeGrafter"/>
</dbReference>
<reference evidence="3" key="3">
    <citation type="submission" date="2015-06" db="UniProtKB">
        <authorList>
            <consortium name="EnsemblMetazoa"/>
        </authorList>
    </citation>
    <scope>IDENTIFICATION</scope>
</reference>
<gene>
    <name evidence="2" type="ORF">CAPTEDRAFT_212615</name>
</gene>
<dbReference type="SUPFAM" id="SSF52540">
    <property type="entry name" value="P-loop containing nucleoside triphosphate hydrolases"/>
    <property type="match status" value="1"/>
</dbReference>
<dbReference type="EMBL" id="AMQN01009837">
    <property type="status" value="NOT_ANNOTATED_CDS"/>
    <property type="molecule type" value="Genomic_DNA"/>
</dbReference>
<proteinExistence type="predicted"/>
<reference evidence="4" key="1">
    <citation type="submission" date="2012-12" db="EMBL/GenBank/DDBJ databases">
        <authorList>
            <person name="Hellsten U."/>
            <person name="Grimwood J."/>
            <person name="Chapman J.A."/>
            <person name="Shapiro H."/>
            <person name="Aerts A."/>
            <person name="Otillar R.P."/>
            <person name="Terry A.Y."/>
            <person name="Boore J.L."/>
            <person name="Simakov O."/>
            <person name="Marletaz F."/>
            <person name="Cho S.-J."/>
            <person name="Edsinger-Gonzales E."/>
            <person name="Havlak P."/>
            <person name="Kuo D.-H."/>
            <person name="Larsson T."/>
            <person name="Lv J."/>
            <person name="Arendt D."/>
            <person name="Savage R."/>
            <person name="Osoegawa K."/>
            <person name="de Jong P."/>
            <person name="Lindberg D.R."/>
            <person name="Seaver E.C."/>
            <person name="Weisblat D.A."/>
            <person name="Putnam N.H."/>
            <person name="Grigoriev I.V."/>
            <person name="Rokhsar D.S."/>
        </authorList>
    </citation>
    <scope>NUCLEOTIDE SEQUENCE</scope>
    <source>
        <strain evidence="4">I ESC-2004</strain>
    </source>
</reference>
<accession>R7U1A3</accession>
<dbReference type="Gene3D" id="3.40.50.300">
    <property type="entry name" value="P-loop containing nucleotide triphosphate hydrolases"/>
    <property type="match status" value="1"/>
</dbReference>
<dbReference type="OMA" id="LWKVPLY"/>
<reference evidence="2 4" key="2">
    <citation type="journal article" date="2013" name="Nature">
        <title>Insights into bilaterian evolution from three spiralian genomes.</title>
        <authorList>
            <person name="Simakov O."/>
            <person name="Marletaz F."/>
            <person name="Cho S.J."/>
            <person name="Edsinger-Gonzales E."/>
            <person name="Havlak P."/>
            <person name="Hellsten U."/>
            <person name="Kuo D.H."/>
            <person name="Larsson T."/>
            <person name="Lv J."/>
            <person name="Arendt D."/>
            <person name="Savage R."/>
            <person name="Osoegawa K."/>
            <person name="de Jong P."/>
            <person name="Grimwood J."/>
            <person name="Chapman J.A."/>
            <person name="Shapiro H."/>
            <person name="Aerts A."/>
            <person name="Otillar R.P."/>
            <person name="Terry A.Y."/>
            <person name="Boore J.L."/>
            <person name="Grigoriev I.V."/>
            <person name="Lindberg D.R."/>
            <person name="Seaver E.C."/>
            <person name="Weisblat D.A."/>
            <person name="Putnam N.H."/>
            <person name="Rokhsar D.S."/>
        </authorList>
    </citation>
    <scope>NUCLEOTIDE SEQUENCE</scope>
    <source>
        <strain evidence="2 4">I ESC-2004</strain>
    </source>
</reference>
<evidence type="ECO:0000313" key="2">
    <source>
        <dbReference type="EMBL" id="ELT99993.1"/>
    </source>
</evidence>
<dbReference type="Pfam" id="PF13469">
    <property type="entry name" value="Sulfotransfer_3"/>
    <property type="match status" value="1"/>
</dbReference>
<dbReference type="EnsemblMetazoa" id="CapteT212615">
    <property type="protein sequence ID" value="CapteP212615"/>
    <property type="gene ID" value="CapteG212615"/>
</dbReference>
<dbReference type="GO" id="GO:0006044">
    <property type="term" value="P:N-acetylglucosamine metabolic process"/>
    <property type="evidence" value="ECO:0007669"/>
    <property type="project" value="TreeGrafter"/>
</dbReference>
<name>R7U1A3_CAPTE</name>
<feature type="transmembrane region" description="Helical" evidence="1">
    <location>
        <begin position="19"/>
        <end position="36"/>
    </location>
</feature>
<organism evidence="2">
    <name type="scientific">Capitella teleta</name>
    <name type="common">Polychaete worm</name>
    <dbReference type="NCBI Taxonomy" id="283909"/>
    <lineage>
        <taxon>Eukaryota</taxon>
        <taxon>Metazoa</taxon>
        <taxon>Spiralia</taxon>
        <taxon>Lophotrochozoa</taxon>
        <taxon>Annelida</taxon>
        <taxon>Polychaeta</taxon>
        <taxon>Sedentaria</taxon>
        <taxon>Scolecida</taxon>
        <taxon>Capitellidae</taxon>
        <taxon>Capitella</taxon>
    </lineage>
</organism>
<dbReference type="Proteomes" id="UP000014760">
    <property type="component" value="Unassembled WGS sequence"/>
</dbReference>
<dbReference type="PANTHER" id="PTHR10704">
    <property type="entry name" value="CARBOHYDRATE SULFOTRANSFERASE"/>
    <property type="match status" value="1"/>
</dbReference>
<protein>
    <submittedName>
        <fullName evidence="2 3">Uncharacterized protein</fullName>
    </submittedName>
</protein>
<keyword evidence="1" id="KW-0812">Transmembrane</keyword>
<keyword evidence="1" id="KW-0472">Membrane</keyword>
<dbReference type="AlphaFoldDB" id="R7U1A3"/>
<evidence type="ECO:0000313" key="3">
    <source>
        <dbReference type="EnsemblMetazoa" id="CapteP212615"/>
    </source>
</evidence>
<dbReference type="HOGENOM" id="CLU_028381_2_0_1"/>
<dbReference type="FunCoup" id="R7U1A3">
    <property type="interactions" value="188"/>
</dbReference>
<sequence length="388" mass="44894">MPGVRWIAGLEKPSVRRSLSVLCGATLIILVAYTTWRRADLLARISADSNHVIDQEFTSALCLHLHFQISSRALQLVSQSAPVKVVVIAEYRGGSSFMGEIFNQYGRAFYWFEPLAYHFQEYLRAEGKDEHFVYQHRNGSFREANKDLQDKFQEIMYDILSCNITHLDQHVMQHYFVRKWRKSVKLIPYQKCLDDDVTEARIRSCGTIPQAYCETSQVRVIKTIRYLVGMSEILLAKDPSIKFINYVRDPRGTTKSIMDLEGKNVNETSTNIRALCNRLYANHMEYERLKVKYPDNFYELRYEDLSASPKKEAADLYNFLGMELPRDIESWIRDNTNASNFKFGGLDTMNRNSAAISSRWHDGLTGDDLILITKHCTKALTAHHYTLE</sequence>
<evidence type="ECO:0000256" key="1">
    <source>
        <dbReference type="SAM" id="Phobius"/>
    </source>
</evidence>
<keyword evidence="1" id="KW-1133">Transmembrane helix</keyword>